<dbReference type="GO" id="GO:0004630">
    <property type="term" value="F:phospholipase D activity"/>
    <property type="evidence" value="ECO:0007669"/>
    <property type="project" value="UniProtKB-EC"/>
</dbReference>
<keyword evidence="7" id="KW-1185">Reference proteome</keyword>
<accession>U5W1M7</accession>
<dbReference type="STRING" id="1246995.AFR_23285"/>
<dbReference type="eggNOG" id="COG1502">
    <property type="taxonomic scope" value="Bacteria"/>
</dbReference>
<dbReference type="GO" id="GO:0009395">
    <property type="term" value="P:phospholipid catabolic process"/>
    <property type="evidence" value="ECO:0007669"/>
    <property type="project" value="TreeGrafter"/>
</dbReference>
<dbReference type="SUPFAM" id="SSF56024">
    <property type="entry name" value="Phospholipase D/nuclease"/>
    <property type="match status" value="2"/>
</dbReference>
<dbReference type="KEGG" id="afs:AFR_23285"/>
<feature type="domain" description="PLD phosphodiesterase" evidence="5">
    <location>
        <begin position="411"/>
        <end position="438"/>
    </location>
</feature>
<name>U5W1M7_9ACTN</name>
<dbReference type="PANTHER" id="PTHR18896:SF76">
    <property type="entry name" value="PHOSPHOLIPASE"/>
    <property type="match status" value="1"/>
</dbReference>
<dbReference type="Gene3D" id="3.30.870.10">
    <property type="entry name" value="Endonuclease Chain A"/>
    <property type="match status" value="2"/>
</dbReference>
<evidence type="ECO:0000256" key="2">
    <source>
        <dbReference type="ARBA" id="ARBA00022737"/>
    </source>
</evidence>
<dbReference type="Pfam" id="PF13091">
    <property type="entry name" value="PLDc_2"/>
    <property type="match status" value="1"/>
</dbReference>
<protein>
    <recommendedName>
        <fullName evidence="5">PLD phosphodiesterase domain-containing protein</fullName>
    </recommendedName>
</protein>
<dbReference type="InterPro" id="IPR015679">
    <property type="entry name" value="PLipase_D_fam"/>
</dbReference>
<dbReference type="PROSITE" id="PS50035">
    <property type="entry name" value="PLD"/>
    <property type="match status" value="2"/>
</dbReference>
<dbReference type="EMBL" id="CP006272">
    <property type="protein sequence ID" value="AGZ42927.1"/>
    <property type="molecule type" value="Genomic_DNA"/>
</dbReference>
<evidence type="ECO:0000256" key="4">
    <source>
        <dbReference type="ARBA" id="ARBA00023098"/>
    </source>
</evidence>
<organism evidence="6 7">
    <name type="scientific">Actinoplanes friuliensis DSM 7358</name>
    <dbReference type="NCBI Taxonomy" id="1246995"/>
    <lineage>
        <taxon>Bacteria</taxon>
        <taxon>Bacillati</taxon>
        <taxon>Actinomycetota</taxon>
        <taxon>Actinomycetes</taxon>
        <taxon>Micromonosporales</taxon>
        <taxon>Micromonosporaceae</taxon>
        <taxon>Actinoplanes</taxon>
    </lineage>
</organism>
<keyword evidence="2" id="KW-0677">Repeat</keyword>
<dbReference type="SMART" id="SM00155">
    <property type="entry name" value="PLDc"/>
    <property type="match status" value="2"/>
</dbReference>
<dbReference type="OrthoDB" id="8828485at2"/>
<dbReference type="HOGENOM" id="CLU_460616_0_0_11"/>
<dbReference type="InterPro" id="IPR025202">
    <property type="entry name" value="PLD-like_dom"/>
</dbReference>
<sequence>MPHALTLSELIDRYLPPATEVCPTFTENSVYEPIIDGVTYFSALAEQMDALGPGDAVYIAGYQADPQLDLSGRVAGEPGYRPFTDVLAEKAADGTDVRIVLSAAEFSGGVPWLPVGPFRANTLAARVMRAWLPSNREVAEPPLHDRVLLDWSGPLIGSNHQKFVVFCHDGELTAYVGGLDLSPTRFDKSPHHHLRLGVHRWGWHDAAARLHGPAAVRVRETFRSRWENAAILPPRKIARNLPAQYFRLPSGGGLTVINPPDTPLTLPPVPEQPDRPADGTAVQVLRSYRPWSLYRHRGLRRMRRANVTRAGIQEVYRALVTAIRGAERYIYLEDQYFHEAPGGDPRFQLYGELRAAACRGVKIILIGSGRRDPADGGDSTVRPVITRDLRRRVLDQLSPESRRNVVMYRVDNLTVHTKLMLVDDVFISIGSANFFSRSMVGTDSEITSTMVTTGHAVRDLRVKLWAEHLRAPLNDEVTPVLSDLDTALGIWRTEWLPDGHPPETWRRAGSPGGFHPSERALIPARYSSFVLRRESRR</sequence>
<gene>
    <name evidence="6" type="ORF">AFR_23285</name>
</gene>
<evidence type="ECO:0000313" key="7">
    <source>
        <dbReference type="Proteomes" id="UP000017746"/>
    </source>
</evidence>
<dbReference type="RefSeq" id="WP_023363470.1">
    <property type="nucleotide sequence ID" value="NC_022657.1"/>
</dbReference>
<evidence type="ECO:0000259" key="5">
    <source>
        <dbReference type="PROSITE" id="PS50035"/>
    </source>
</evidence>
<proteinExistence type="predicted"/>
<evidence type="ECO:0000256" key="1">
    <source>
        <dbReference type="ARBA" id="ARBA00000798"/>
    </source>
</evidence>
<keyword evidence="3" id="KW-0378">Hydrolase</keyword>
<dbReference type="PATRIC" id="fig|1246995.3.peg.4719"/>
<dbReference type="PANTHER" id="PTHR18896">
    <property type="entry name" value="PHOSPHOLIPASE D"/>
    <property type="match status" value="1"/>
</dbReference>
<dbReference type="AlphaFoldDB" id="U5W1M7"/>
<evidence type="ECO:0000256" key="3">
    <source>
        <dbReference type="ARBA" id="ARBA00022801"/>
    </source>
</evidence>
<keyword evidence="4" id="KW-0443">Lipid metabolism</keyword>
<evidence type="ECO:0000313" key="6">
    <source>
        <dbReference type="EMBL" id="AGZ42927.1"/>
    </source>
</evidence>
<reference evidence="6 7" key="1">
    <citation type="journal article" date="2014" name="J. Biotechnol.">
        <title>Complete genome sequence of the actinobacterium Actinoplanes friuliensis HAG 010964, producer of the lipopeptide antibiotic friulimycin.</title>
        <authorList>
            <person name="Ruckert C."/>
            <person name="Szczepanowski R."/>
            <person name="Albersmeier A."/>
            <person name="Goesmann A."/>
            <person name="Fischer N."/>
            <person name="Steinkamper A."/>
            <person name="Puhler A."/>
            <person name="Biener R."/>
            <person name="Schwartz D."/>
            <person name="Kalinowski J."/>
        </authorList>
    </citation>
    <scope>NUCLEOTIDE SEQUENCE [LARGE SCALE GENOMIC DNA]</scope>
    <source>
        <strain evidence="6 7">DSM 7358</strain>
    </source>
</reference>
<comment type="catalytic activity">
    <reaction evidence="1">
        <text>a 1,2-diacyl-sn-glycero-3-phosphocholine + H2O = a 1,2-diacyl-sn-glycero-3-phosphate + choline + H(+)</text>
        <dbReference type="Rhea" id="RHEA:14445"/>
        <dbReference type="ChEBI" id="CHEBI:15354"/>
        <dbReference type="ChEBI" id="CHEBI:15377"/>
        <dbReference type="ChEBI" id="CHEBI:15378"/>
        <dbReference type="ChEBI" id="CHEBI:57643"/>
        <dbReference type="ChEBI" id="CHEBI:58608"/>
        <dbReference type="EC" id="3.1.4.4"/>
    </reaction>
</comment>
<dbReference type="Proteomes" id="UP000017746">
    <property type="component" value="Chromosome"/>
</dbReference>
<dbReference type="InterPro" id="IPR001736">
    <property type="entry name" value="PLipase_D/transphosphatidylase"/>
</dbReference>
<feature type="domain" description="PLD phosphodiesterase" evidence="5">
    <location>
        <begin position="155"/>
        <end position="185"/>
    </location>
</feature>